<gene>
    <name evidence="1" type="ORF">PAECIP111894_00976</name>
</gene>
<comment type="caution">
    <text evidence="1">The sequence shown here is derived from an EMBL/GenBank/DDBJ whole genome shotgun (WGS) entry which is preliminary data.</text>
</comment>
<name>A0ABN8FHX1_9BACL</name>
<proteinExistence type="predicted"/>
<protein>
    <submittedName>
        <fullName evidence="1">Uncharacterized protein</fullName>
    </submittedName>
</protein>
<evidence type="ECO:0000313" key="1">
    <source>
        <dbReference type="EMBL" id="CAH1054826.1"/>
    </source>
</evidence>
<dbReference type="EMBL" id="CAKMAB010000004">
    <property type="protein sequence ID" value="CAH1054826.1"/>
    <property type="molecule type" value="Genomic_DNA"/>
</dbReference>
<organism evidence="1 2">
    <name type="scientific">Paenibacillus pseudetheri</name>
    <dbReference type="NCBI Taxonomy" id="2897682"/>
    <lineage>
        <taxon>Bacteria</taxon>
        <taxon>Bacillati</taxon>
        <taxon>Bacillota</taxon>
        <taxon>Bacilli</taxon>
        <taxon>Bacillales</taxon>
        <taxon>Paenibacillaceae</taxon>
        <taxon>Paenibacillus</taxon>
    </lineage>
</organism>
<keyword evidence="2" id="KW-1185">Reference proteome</keyword>
<dbReference type="Proteomes" id="UP000838749">
    <property type="component" value="Unassembled WGS sequence"/>
</dbReference>
<evidence type="ECO:0000313" key="2">
    <source>
        <dbReference type="Proteomes" id="UP000838749"/>
    </source>
</evidence>
<accession>A0ABN8FHX1</accession>
<sequence length="44" mass="4806">MVTIALTELEPVSTVIEINESGLKETDPEIVNKMIGTSFPPLFT</sequence>
<reference evidence="1" key="1">
    <citation type="submission" date="2021-12" db="EMBL/GenBank/DDBJ databases">
        <authorList>
            <person name="Criscuolo A."/>
        </authorList>
    </citation>
    <scope>NUCLEOTIDE SEQUENCE</scope>
    <source>
        <strain evidence="1">CIP111894</strain>
    </source>
</reference>